<organism evidence="3 4">
    <name type="scientific">Allopusillimonas soli</name>
    <dbReference type="NCBI Taxonomy" id="659016"/>
    <lineage>
        <taxon>Bacteria</taxon>
        <taxon>Pseudomonadati</taxon>
        <taxon>Pseudomonadota</taxon>
        <taxon>Betaproteobacteria</taxon>
        <taxon>Burkholderiales</taxon>
        <taxon>Alcaligenaceae</taxon>
        <taxon>Allopusillimonas</taxon>
    </lineage>
</organism>
<reference evidence="3 4" key="1">
    <citation type="submission" date="2020-07" db="EMBL/GenBank/DDBJ databases">
        <title>Taxonomic revisions and descriptions of new bacterial species based on genomic comparisons in the high-G+C-content subgroup of the family Alcaligenaceae.</title>
        <authorList>
            <person name="Szabo A."/>
            <person name="Felfoldi T."/>
        </authorList>
    </citation>
    <scope>NUCLEOTIDE SEQUENCE [LARGE SCALE GENOMIC DNA]</scope>
    <source>
        <strain evidence="3 4">DSM 25264</strain>
    </source>
</reference>
<dbReference type="OrthoDB" id="5360912at2"/>
<accession>A0A853F714</accession>
<dbReference type="Pfam" id="PF00857">
    <property type="entry name" value="Isochorismatase"/>
    <property type="match status" value="1"/>
</dbReference>
<evidence type="ECO:0000259" key="2">
    <source>
        <dbReference type="Pfam" id="PF00857"/>
    </source>
</evidence>
<keyword evidence="1 3" id="KW-0378">Hydrolase</keyword>
<dbReference type="InterPro" id="IPR036380">
    <property type="entry name" value="Isochorismatase-like_sf"/>
</dbReference>
<dbReference type="AlphaFoldDB" id="A0A853F714"/>
<protein>
    <submittedName>
        <fullName evidence="3">Cysteine hydrolase</fullName>
    </submittedName>
</protein>
<dbReference type="RefSeq" id="WP_129967822.1">
    <property type="nucleotide sequence ID" value="NZ_JACCEW010000001.1"/>
</dbReference>
<sequence>MSVSPRRALAVIDVQNEYVTGNLLIEYPPVESSLANIGRAMDAAKAAGIPVIVIQHDSPPDAPLFAHGSAYWELHPVVADRSADHRINKRKASIFTGTDLSPWLEDHNIDTLTIVGYMTHNCDASSINHAHHNGLAVEFLSDATGSLPYRNAAGEASAEEIHRVFSTVFHSNFAAVATTDAWIDAVADGKDLPIDNVHLSHQRALETVSA</sequence>
<dbReference type="Proteomes" id="UP000580517">
    <property type="component" value="Unassembled WGS sequence"/>
</dbReference>
<comment type="caution">
    <text evidence="3">The sequence shown here is derived from an EMBL/GenBank/DDBJ whole genome shotgun (WGS) entry which is preliminary data.</text>
</comment>
<name>A0A853F714_9BURK</name>
<evidence type="ECO:0000313" key="3">
    <source>
        <dbReference type="EMBL" id="NYT35883.1"/>
    </source>
</evidence>
<proteinExistence type="predicted"/>
<dbReference type="CDD" id="cd01014">
    <property type="entry name" value="nicotinamidase_related"/>
    <property type="match status" value="1"/>
</dbReference>
<dbReference type="GO" id="GO:0016787">
    <property type="term" value="F:hydrolase activity"/>
    <property type="evidence" value="ECO:0007669"/>
    <property type="project" value="UniProtKB-KW"/>
</dbReference>
<dbReference type="PANTHER" id="PTHR43540">
    <property type="entry name" value="PEROXYUREIDOACRYLATE/UREIDOACRYLATE AMIDOHYDROLASE-RELATED"/>
    <property type="match status" value="1"/>
</dbReference>
<dbReference type="InterPro" id="IPR000868">
    <property type="entry name" value="Isochorismatase-like_dom"/>
</dbReference>
<evidence type="ECO:0000256" key="1">
    <source>
        <dbReference type="ARBA" id="ARBA00022801"/>
    </source>
</evidence>
<dbReference type="InterPro" id="IPR050272">
    <property type="entry name" value="Isochorismatase-like_hydrls"/>
</dbReference>
<dbReference type="PANTHER" id="PTHR43540:SF6">
    <property type="entry name" value="ISOCHORISMATASE-LIKE DOMAIN-CONTAINING PROTEIN"/>
    <property type="match status" value="1"/>
</dbReference>
<dbReference type="Gene3D" id="3.40.50.850">
    <property type="entry name" value="Isochorismatase-like"/>
    <property type="match status" value="1"/>
</dbReference>
<dbReference type="SUPFAM" id="SSF52499">
    <property type="entry name" value="Isochorismatase-like hydrolases"/>
    <property type="match status" value="1"/>
</dbReference>
<dbReference type="EMBL" id="JACCEW010000001">
    <property type="protein sequence ID" value="NYT35883.1"/>
    <property type="molecule type" value="Genomic_DNA"/>
</dbReference>
<evidence type="ECO:0000313" key="4">
    <source>
        <dbReference type="Proteomes" id="UP000580517"/>
    </source>
</evidence>
<feature type="domain" description="Isochorismatase-like" evidence="2">
    <location>
        <begin position="8"/>
        <end position="151"/>
    </location>
</feature>
<keyword evidence="4" id="KW-1185">Reference proteome</keyword>
<gene>
    <name evidence="3" type="ORF">H0A68_03290</name>
</gene>